<dbReference type="SUPFAM" id="SSF63829">
    <property type="entry name" value="Calcium-dependent phosphotriesterase"/>
    <property type="match status" value="1"/>
</dbReference>
<dbReference type="PANTHER" id="PTHR46388">
    <property type="entry name" value="NHL REPEAT-CONTAINING PROTEIN 2"/>
    <property type="match status" value="1"/>
</dbReference>
<dbReference type="VEuPathDB" id="TriTrypDB:BSAL_55600"/>
<accession>A0A0S4IMN6</accession>
<evidence type="ECO:0000313" key="2">
    <source>
        <dbReference type="Proteomes" id="UP000051952"/>
    </source>
</evidence>
<sequence>MVIGTTTTGYPTTTNNNKDNCLVHHHVQAVKLMMSVLFAKVFFFSFKEIFRCSITHPSGWLMISCIYSLSSISRGQGTRSFPDMKCACFFFDVMWWIIIVCSWSSNPSQVSAFIVTNTLVENTPTVTDVYVDAARNVLYFGAGYPAGEYLGRVALGQDCGTVPSLAQVVAGQKDNIGLLDGVGSAALFAQIHGIEGTSDGTTLYCADLGNYVIRKVSVSIAGGGDGAIFTVTTIAGSTSGFLDGVGRAAQLSPIGLALNPEESALYVGDYGNAAIRRINLSTMLVETLVQNSPTTPIGYGLTFLRLTPDGKFVIFADSGNERIAKVSSTMGSVTTITNIAGAFGQSGVLDGVDGSSARFYNPRGVAFSPDGSMLYVGSIYGNVIQAIRLDGTNAVVTIAGNGSVSGYSEAKSGRDYMFDPVATFNALQGIALWQQPTQAALPTAPPAWAVIAADCNNGVIRCVSGPGVTSPFPPQAFKVAASGTGSVRGVLSAGPSTDAYIHPITGALFTGGSLTTVIRYDLNNRTGAFIEPPVIVAGSTAGYADGAAASALLDGVFGCAGDGGHMVYVAEFSANFCVRSINITSLEVKTVAGSRVSAIVDGVGTAASLEYPLGLAYHSVFFFGLRQSPHCQGIISNGIGDNNYEYCWCHRSTWSA</sequence>
<dbReference type="PANTHER" id="PTHR46388:SF2">
    <property type="entry name" value="NHL REPEAT-CONTAINING PROTEIN 2"/>
    <property type="match status" value="1"/>
</dbReference>
<dbReference type="InterPro" id="IPR011044">
    <property type="entry name" value="Quino_amine_DH_bsu"/>
</dbReference>
<dbReference type="EMBL" id="CYKH01000161">
    <property type="protein sequence ID" value="CUE74124.1"/>
    <property type="molecule type" value="Genomic_DNA"/>
</dbReference>
<dbReference type="SUPFAM" id="SSF50969">
    <property type="entry name" value="YVTN repeat-like/Quinoprotein amine dehydrogenase"/>
    <property type="match status" value="1"/>
</dbReference>
<organism evidence="1 2">
    <name type="scientific">Bodo saltans</name>
    <name type="common">Flagellated protozoan</name>
    <dbReference type="NCBI Taxonomy" id="75058"/>
    <lineage>
        <taxon>Eukaryota</taxon>
        <taxon>Discoba</taxon>
        <taxon>Euglenozoa</taxon>
        <taxon>Kinetoplastea</taxon>
        <taxon>Metakinetoplastina</taxon>
        <taxon>Eubodonida</taxon>
        <taxon>Bodonidae</taxon>
        <taxon>Bodo</taxon>
    </lineage>
</organism>
<dbReference type="Proteomes" id="UP000051952">
    <property type="component" value="Unassembled WGS sequence"/>
</dbReference>
<protein>
    <submittedName>
        <fullName evidence="1">Uncharacterized protein</fullName>
    </submittedName>
</protein>
<dbReference type="Gene3D" id="2.120.10.30">
    <property type="entry name" value="TolB, C-terminal domain"/>
    <property type="match status" value="3"/>
</dbReference>
<dbReference type="InterPro" id="IPR011042">
    <property type="entry name" value="6-blade_b-propeller_TolB-like"/>
</dbReference>
<name>A0A0S4IMN6_BODSA</name>
<gene>
    <name evidence="1" type="ORF">BSAL_55600</name>
</gene>
<proteinExistence type="predicted"/>
<keyword evidence="2" id="KW-1185">Reference proteome</keyword>
<reference evidence="2" key="1">
    <citation type="submission" date="2015-09" db="EMBL/GenBank/DDBJ databases">
        <authorList>
            <consortium name="Pathogen Informatics"/>
        </authorList>
    </citation>
    <scope>NUCLEOTIDE SEQUENCE [LARGE SCALE GENOMIC DNA]</scope>
    <source>
        <strain evidence="2">Lake Konstanz</strain>
    </source>
</reference>
<dbReference type="OrthoDB" id="273823at2759"/>
<evidence type="ECO:0000313" key="1">
    <source>
        <dbReference type="EMBL" id="CUE74124.1"/>
    </source>
</evidence>
<dbReference type="AlphaFoldDB" id="A0A0S4IMN6"/>